<dbReference type="EMBL" id="CAAALY010016841">
    <property type="protein sequence ID" value="VEL13132.1"/>
    <property type="molecule type" value="Genomic_DNA"/>
</dbReference>
<reference evidence="2" key="1">
    <citation type="submission" date="2018-11" db="EMBL/GenBank/DDBJ databases">
        <authorList>
            <consortium name="Pathogen Informatics"/>
        </authorList>
    </citation>
    <scope>NUCLEOTIDE SEQUENCE</scope>
</reference>
<dbReference type="Gene3D" id="3.30.200.20">
    <property type="entry name" value="Phosphorylase Kinase, domain 1"/>
    <property type="match status" value="1"/>
</dbReference>
<dbReference type="Proteomes" id="UP000784294">
    <property type="component" value="Unassembled WGS sequence"/>
</dbReference>
<keyword evidence="3" id="KW-1185">Reference proteome</keyword>
<gene>
    <name evidence="2" type="ORF">PXEA_LOCUS6572</name>
</gene>
<comment type="caution">
    <text evidence="2">The sequence shown here is derived from an EMBL/GenBank/DDBJ whole genome shotgun (WGS) entry which is preliminary data.</text>
</comment>
<feature type="region of interest" description="Disordered" evidence="1">
    <location>
        <begin position="144"/>
        <end position="198"/>
    </location>
</feature>
<name>A0A3S5A2C3_9PLAT</name>
<evidence type="ECO:0000313" key="2">
    <source>
        <dbReference type="EMBL" id="VEL13132.1"/>
    </source>
</evidence>
<feature type="region of interest" description="Disordered" evidence="1">
    <location>
        <begin position="1"/>
        <end position="21"/>
    </location>
</feature>
<protein>
    <submittedName>
        <fullName evidence="2">Uncharacterized protein</fullName>
    </submittedName>
</protein>
<feature type="compositionally biased region" description="Basic and acidic residues" evidence="1">
    <location>
        <begin position="185"/>
        <end position="198"/>
    </location>
</feature>
<organism evidence="2 3">
    <name type="scientific">Protopolystoma xenopodis</name>
    <dbReference type="NCBI Taxonomy" id="117903"/>
    <lineage>
        <taxon>Eukaryota</taxon>
        <taxon>Metazoa</taxon>
        <taxon>Spiralia</taxon>
        <taxon>Lophotrochozoa</taxon>
        <taxon>Platyhelminthes</taxon>
        <taxon>Monogenea</taxon>
        <taxon>Polyopisthocotylea</taxon>
        <taxon>Polystomatidea</taxon>
        <taxon>Polystomatidae</taxon>
        <taxon>Protopolystoma</taxon>
    </lineage>
</organism>
<feature type="compositionally biased region" description="Basic and acidic residues" evidence="1">
    <location>
        <begin position="166"/>
        <end position="177"/>
    </location>
</feature>
<sequence>MPHSPGGRILPHLSSSTMPLASSTDVTTTSLASASIDAPPSLSDSSAGLATTALYTAATTVITATSSGTSHFGVAIPDVTSAMFISAAPLAVGEEENSMRDLSRTYSESSAVCSNATVITAGTGYSDGIDTVSELHPQQATAFASHPQQQQLQVQPAGPARKSKSKMTDEETQERLRLIVSIGDPNRKYQREEKIGQG</sequence>
<accession>A0A3S5A2C3</accession>
<evidence type="ECO:0000256" key="1">
    <source>
        <dbReference type="SAM" id="MobiDB-lite"/>
    </source>
</evidence>
<evidence type="ECO:0000313" key="3">
    <source>
        <dbReference type="Proteomes" id="UP000784294"/>
    </source>
</evidence>
<proteinExistence type="predicted"/>
<dbReference type="AlphaFoldDB" id="A0A3S5A2C3"/>
<dbReference type="OrthoDB" id="1022360at2759"/>